<evidence type="ECO:0000256" key="1">
    <source>
        <dbReference type="SAM" id="MobiDB-lite"/>
    </source>
</evidence>
<keyword evidence="5" id="KW-1185">Reference proteome</keyword>
<proteinExistence type="predicted"/>
<feature type="region of interest" description="Disordered" evidence="1">
    <location>
        <begin position="1"/>
        <end position="22"/>
    </location>
</feature>
<dbReference type="STRING" id="886377.Murru_2672"/>
<keyword evidence="2" id="KW-1133">Transmembrane helix</keyword>
<protein>
    <submittedName>
        <fullName evidence="4">Beta-lactamase</fullName>
    </submittedName>
</protein>
<dbReference type="InterPro" id="IPR001466">
    <property type="entry name" value="Beta-lactam-related"/>
</dbReference>
<gene>
    <name evidence="4" type="ordered locus">Murru_2672</name>
</gene>
<accession>G2PQR8</accession>
<dbReference type="SUPFAM" id="SSF56601">
    <property type="entry name" value="beta-lactamase/transpeptidase-like"/>
    <property type="match status" value="1"/>
</dbReference>
<keyword evidence="2" id="KW-0472">Membrane</keyword>
<reference evidence="5" key="1">
    <citation type="submission" date="2011-08" db="EMBL/GenBank/DDBJ databases">
        <title>The complete genome of Muricauda ruestringensis DSM 13258.</title>
        <authorList>
            <person name="Lucas S."/>
            <person name="Han J."/>
            <person name="Lapidus A."/>
            <person name="Bruce D."/>
            <person name="Goodwin L."/>
            <person name="Pitluck S."/>
            <person name="Peters L."/>
            <person name="Kyrpides N."/>
            <person name="Mavromatis K."/>
            <person name="Ivanova N."/>
            <person name="Ovchinnikova G."/>
            <person name="Teshima H."/>
            <person name="Detter J.C."/>
            <person name="Tapia R."/>
            <person name="Han C."/>
            <person name="Land M."/>
            <person name="Hauser L."/>
            <person name="Markowitz V."/>
            <person name="Cheng J.-F."/>
            <person name="Hugenholtz P."/>
            <person name="Woyke T."/>
            <person name="Wu D."/>
            <person name="Spring S."/>
            <person name="Schroeder M."/>
            <person name="Brambilla E."/>
            <person name="Klenk H.-P."/>
            <person name="Eisen J.A."/>
        </authorList>
    </citation>
    <scope>NUCLEOTIDE SEQUENCE [LARGE SCALE GENOMIC DNA]</scope>
    <source>
        <strain evidence="5">DSM 13258 / LMG 19739 / B1</strain>
    </source>
</reference>
<dbReference type="Proteomes" id="UP000008908">
    <property type="component" value="Chromosome"/>
</dbReference>
<feature type="domain" description="Beta-lactamase-related" evidence="3">
    <location>
        <begin position="106"/>
        <end position="374"/>
    </location>
</feature>
<dbReference type="AlphaFoldDB" id="G2PQR8"/>
<dbReference type="OrthoDB" id="9773047at2"/>
<dbReference type="PANTHER" id="PTHR43283:SF7">
    <property type="entry name" value="BETA-LACTAMASE-RELATED DOMAIN-CONTAINING PROTEIN"/>
    <property type="match status" value="1"/>
</dbReference>
<organism evidence="4 5">
    <name type="scientific">Allomuricauda ruestringensis (strain DSM 13258 / CIP 107369 / LMG 19739 / B1)</name>
    <name type="common">Muricauda ruestringensis</name>
    <dbReference type="NCBI Taxonomy" id="886377"/>
    <lineage>
        <taxon>Bacteria</taxon>
        <taxon>Pseudomonadati</taxon>
        <taxon>Bacteroidota</taxon>
        <taxon>Flavobacteriia</taxon>
        <taxon>Flavobacteriales</taxon>
        <taxon>Flavobacteriaceae</taxon>
        <taxon>Flagellimonas</taxon>
    </lineage>
</organism>
<evidence type="ECO:0000313" key="5">
    <source>
        <dbReference type="Proteomes" id="UP000008908"/>
    </source>
</evidence>
<dbReference type="EMBL" id="CP002999">
    <property type="protein sequence ID" value="AEM71705.1"/>
    <property type="molecule type" value="Genomic_DNA"/>
</dbReference>
<dbReference type="InterPro" id="IPR012338">
    <property type="entry name" value="Beta-lactam/transpept-like"/>
</dbReference>
<feature type="compositionally biased region" description="Basic residues" evidence="1">
    <location>
        <begin position="1"/>
        <end position="11"/>
    </location>
</feature>
<name>G2PQR8_ALLRU</name>
<evidence type="ECO:0000259" key="3">
    <source>
        <dbReference type="Pfam" id="PF00144"/>
    </source>
</evidence>
<dbReference type="Gene3D" id="3.40.710.10">
    <property type="entry name" value="DD-peptidase/beta-lactamase superfamily"/>
    <property type="match status" value="1"/>
</dbReference>
<reference evidence="4 5" key="2">
    <citation type="journal article" date="2012" name="Stand. Genomic Sci.">
        <title>Complete genome sequence of the facultatively anaerobic, appendaged bacterium Muricauda ruestringensis type strain (B1(T)).</title>
        <authorList>
            <person name="Huntemann M."/>
            <person name="Teshima H."/>
            <person name="Lapidus A."/>
            <person name="Nolan M."/>
            <person name="Lucas S."/>
            <person name="Hammon N."/>
            <person name="Deshpande S."/>
            <person name="Cheng J.F."/>
            <person name="Tapia R."/>
            <person name="Goodwin L.A."/>
            <person name="Pitluck S."/>
            <person name="Liolios K."/>
            <person name="Pagani I."/>
            <person name="Ivanova N."/>
            <person name="Mavromatis K."/>
            <person name="Mikhailova N."/>
            <person name="Pati A."/>
            <person name="Chen A."/>
            <person name="Palaniappan K."/>
            <person name="Land M."/>
            <person name="Hauser L."/>
            <person name="Pan C."/>
            <person name="Brambilla E.M."/>
            <person name="Rohde M."/>
            <person name="Spring S."/>
            <person name="Goker M."/>
            <person name="Detter J.C."/>
            <person name="Bristow J."/>
            <person name="Eisen J.A."/>
            <person name="Markowitz V."/>
            <person name="Hugenholtz P."/>
            <person name="Kyrpides N.C."/>
            <person name="Klenk H.P."/>
            <person name="Woyke T."/>
        </authorList>
    </citation>
    <scope>NUCLEOTIDE SEQUENCE [LARGE SCALE GENOMIC DNA]</scope>
    <source>
        <strain evidence="5">DSM 13258 / LMG 19739 / B1</strain>
    </source>
</reference>
<sequence>MADHVHKRKRMTKEISAREKLKKRNGCQNRPLGASKYTRSLGLYIGLCFFFTLICIDRGIAQDQKQEVLGPWPTSTWSEANPESVGMDGTTLKNAELIYPQIFPSGYSLLIIRNGKLVSESYFNGQTEDANNHIFSVTKTFVATLLGVAIKQEWIKNVDERVADLLPEYQIHPKLADLTLKDVLTHRSGVESRKEFMDIGQLLKAEPKLTPGTTFEYSNYAPSLLTAILDRQAKQDVAGNTSDVSAMAEKYLFDQLGIGVSEWRKGPDGIPEGGNGLYMTARDMARLGYLLLRDGRWEDKQLLPKDWVKEASKYQVGFDRQKGYGYLNWVRRRPDKVNTARGEQEVQGYFAYGHRGQYIGVYPELDLLVVTTADASDATRDTFFVPDLLHDFVRRFIFSAIQTNDSTGEE</sequence>
<dbReference type="Pfam" id="PF00144">
    <property type="entry name" value="Beta-lactamase"/>
    <property type="match status" value="1"/>
</dbReference>
<evidence type="ECO:0000256" key="2">
    <source>
        <dbReference type="SAM" id="Phobius"/>
    </source>
</evidence>
<dbReference type="HOGENOM" id="CLU_030169_5_0_10"/>
<dbReference type="MEROPS" id="S12.A23"/>
<dbReference type="InterPro" id="IPR050789">
    <property type="entry name" value="Diverse_Enzym_Activities"/>
</dbReference>
<evidence type="ECO:0000313" key="4">
    <source>
        <dbReference type="EMBL" id="AEM71705.1"/>
    </source>
</evidence>
<feature type="transmembrane region" description="Helical" evidence="2">
    <location>
        <begin position="41"/>
        <end position="61"/>
    </location>
</feature>
<dbReference type="eggNOG" id="COG1680">
    <property type="taxonomic scope" value="Bacteria"/>
</dbReference>
<dbReference type="KEGG" id="mrs:Murru_2672"/>
<keyword evidence="2" id="KW-0812">Transmembrane</keyword>
<dbReference type="PANTHER" id="PTHR43283">
    <property type="entry name" value="BETA-LACTAMASE-RELATED"/>
    <property type="match status" value="1"/>
</dbReference>